<reference evidence="1 2" key="1">
    <citation type="submission" date="2019-12" db="EMBL/GenBank/DDBJ databases">
        <title>Comparative genomics gives insights into the taxonomy of the Azoarcus-Aromatoleum group and reveals separate origins of nif in the plant-associated Azoarcus and non-plant-associated Aromatoleum sub-groups.</title>
        <authorList>
            <person name="Lafos M."/>
            <person name="Maluk M."/>
            <person name="Batista M."/>
            <person name="Junghare M."/>
            <person name="Carmona M."/>
            <person name="Faoro H."/>
            <person name="Cruz L.M."/>
            <person name="Battistoni F."/>
            <person name="De Souza E."/>
            <person name="Pedrosa F."/>
            <person name="Chen W.-M."/>
            <person name="Poole P.S."/>
            <person name="Dixon R.A."/>
            <person name="James E.K."/>
        </authorList>
    </citation>
    <scope>NUCLEOTIDE SEQUENCE [LARGE SCALE GENOMIC DNA]</scope>
    <source>
        <strain evidence="1 2">T</strain>
    </source>
</reference>
<evidence type="ECO:0000313" key="1">
    <source>
        <dbReference type="EMBL" id="NMF98781.1"/>
    </source>
</evidence>
<keyword evidence="2" id="KW-1185">Reference proteome</keyword>
<organism evidence="1 2">
    <name type="scientific">Aromatoleum toluolicum</name>
    <dbReference type="NCBI Taxonomy" id="90060"/>
    <lineage>
        <taxon>Bacteria</taxon>
        <taxon>Pseudomonadati</taxon>
        <taxon>Pseudomonadota</taxon>
        <taxon>Betaproteobacteria</taxon>
        <taxon>Rhodocyclales</taxon>
        <taxon>Rhodocyclaceae</taxon>
        <taxon>Aromatoleum</taxon>
    </lineage>
</organism>
<proteinExistence type="predicted"/>
<evidence type="ECO:0000313" key="2">
    <source>
        <dbReference type="Proteomes" id="UP000634522"/>
    </source>
</evidence>
<sequence length="244" mass="27237">MLAMQFDPRTVAREIPGIFDEVFPQLTPGIVAHLNAESKVIPVQPLRQDLLLQSALQRAMLFELGYTVGEQLLQYPAEIDWPACFADTVRRQRAYFDAKLPEQLEPVDQHLAETVGRNLAATMTSLSASAGHPIVFRPHIPGLEWISSGHGDFAIGATLVEVKCTAKRFSSADYRQVAIYWLLSFAAAVEGRGEEWRDFILLNPRSGEMVMMTFDSFLSIISSGRTKVDILQLFLSLVGSRLTR</sequence>
<accession>A0ABX1NHP2</accession>
<dbReference type="Proteomes" id="UP000634522">
    <property type="component" value="Unassembled WGS sequence"/>
</dbReference>
<protein>
    <submittedName>
        <fullName evidence="1">Uncharacterized protein</fullName>
    </submittedName>
</protein>
<comment type="caution">
    <text evidence="1">The sequence shown here is derived from an EMBL/GenBank/DDBJ whole genome shotgun (WGS) entry which is preliminary data.</text>
</comment>
<gene>
    <name evidence="1" type="ORF">GPA27_15465</name>
</gene>
<dbReference type="EMBL" id="WTVS01000032">
    <property type="protein sequence ID" value="NMF98781.1"/>
    <property type="molecule type" value="Genomic_DNA"/>
</dbReference>
<name>A0ABX1NHP2_9RHOO</name>